<dbReference type="AlphaFoldDB" id="A0AAJ7SBN3"/>
<evidence type="ECO:0000256" key="1">
    <source>
        <dbReference type="SAM" id="MobiDB-lite"/>
    </source>
</evidence>
<dbReference type="RefSeq" id="XP_026674482.1">
    <property type="nucleotide sequence ID" value="XM_026818681.1"/>
</dbReference>
<proteinExistence type="predicted"/>
<gene>
    <name evidence="4 5 6" type="primary">LOC108630765</name>
</gene>
<dbReference type="Proteomes" id="UP000694925">
    <property type="component" value="Unplaced"/>
</dbReference>
<dbReference type="PANTHER" id="PTHR13459">
    <property type="entry name" value="E3 UBIQUITIN-PROTEIN LIGASE RNF220 ISOFORM X1"/>
    <property type="match status" value="1"/>
</dbReference>
<accession>A0AAJ7SBN3</accession>
<dbReference type="PANTHER" id="PTHR13459:SF1">
    <property type="entry name" value="E3 UBIQUITIN-PROTEIN LIGASE RNF220 ISOFORM X1"/>
    <property type="match status" value="1"/>
</dbReference>
<dbReference type="InterPro" id="IPR052443">
    <property type="entry name" value="E3_ubiq-ligase_RNF220-like"/>
</dbReference>
<feature type="region of interest" description="Disordered" evidence="1">
    <location>
        <begin position="167"/>
        <end position="236"/>
    </location>
</feature>
<feature type="compositionally biased region" description="Gly residues" evidence="1">
    <location>
        <begin position="171"/>
        <end position="185"/>
    </location>
</feature>
<dbReference type="RefSeq" id="XP_017889753.2">
    <property type="nucleotide sequence ID" value="XM_018034264.2"/>
</dbReference>
<dbReference type="InterPro" id="IPR031824">
    <property type="entry name" value="RNF220_mid"/>
</dbReference>
<protein>
    <submittedName>
        <fullName evidence="4 5">E3 ubiquitin-protein ligase Rnf220-like isoform X1</fullName>
    </submittedName>
</protein>
<dbReference type="GO" id="GO:0016567">
    <property type="term" value="P:protein ubiquitination"/>
    <property type="evidence" value="ECO:0007669"/>
    <property type="project" value="TreeGrafter"/>
</dbReference>
<dbReference type="GO" id="GO:0061630">
    <property type="term" value="F:ubiquitin protein ligase activity"/>
    <property type="evidence" value="ECO:0007669"/>
    <property type="project" value="TreeGrafter"/>
</dbReference>
<evidence type="ECO:0000313" key="6">
    <source>
        <dbReference type="RefSeq" id="XP_026674482.1"/>
    </source>
</evidence>
<feature type="compositionally biased region" description="Low complexity" evidence="1">
    <location>
        <begin position="188"/>
        <end position="202"/>
    </location>
</feature>
<evidence type="ECO:0000259" key="2">
    <source>
        <dbReference type="Pfam" id="PF15926"/>
    </source>
</evidence>
<feature type="domain" description="E3 ubiquitin-protein ligase RNF220 middle" evidence="2">
    <location>
        <begin position="280"/>
        <end position="527"/>
    </location>
</feature>
<feature type="compositionally biased region" description="Basic and acidic residues" evidence="1">
    <location>
        <begin position="217"/>
        <end position="234"/>
    </location>
</feature>
<evidence type="ECO:0000313" key="3">
    <source>
        <dbReference type="Proteomes" id="UP000694925"/>
    </source>
</evidence>
<name>A0AAJ7SBN3_9HYME</name>
<feature type="region of interest" description="Disordered" evidence="1">
    <location>
        <begin position="621"/>
        <end position="658"/>
    </location>
</feature>
<dbReference type="GeneID" id="108630765"/>
<evidence type="ECO:0000313" key="4">
    <source>
        <dbReference type="RefSeq" id="XP_017889753.2"/>
    </source>
</evidence>
<organism evidence="3 5">
    <name type="scientific">Ceratina calcarata</name>
    <dbReference type="NCBI Taxonomy" id="156304"/>
    <lineage>
        <taxon>Eukaryota</taxon>
        <taxon>Metazoa</taxon>
        <taxon>Ecdysozoa</taxon>
        <taxon>Arthropoda</taxon>
        <taxon>Hexapoda</taxon>
        <taxon>Insecta</taxon>
        <taxon>Pterygota</taxon>
        <taxon>Neoptera</taxon>
        <taxon>Endopterygota</taxon>
        <taxon>Hymenoptera</taxon>
        <taxon>Apocrita</taxon>
        <taxon>Aculeata</taxon>
        <taxon>Apoidea</taxon>
        <taxon>Anthophila</taxon>
        <taxon>Apidae</taxon>
        <taxon>Ceratina</taxon>
        <taxon>Zadontomerus</taxon>
    </lineage>
</organism>
<feature type="compositionally biased region" description="Basic and acidic residues" evidence="1">
    <location>
        <begin position="505"/>
        <end position="516"/>
    </location>
</feature>
<feature type="compositionally biased region" description="Polar residues" evidence="1">
    <location>
        <begin position="521"/>
        <end position="559"/>
    </location>
</feature>
<evidence type="ECO:0000313" key="5">
    <source>
        <dbReference type="RefSeq" id="XP_026674478.1"/>
    </source>
</evidence>
<dbReference type="RefSeq" id="XP_026674478.1">
    <property type="nucleotide sequence ID" value="XM_026818677.1"/>
</dbReference>
<keyword evidence="3" id="KW-1185">Reference proteome</keyword>
<feature type="region of interest" description="Disordered" evidence="1">
    <location>
        <begin position="505"/>
        <end position="559"/>
    </location>
</feature>
<sequence length="658" mass="71948">MFTRIVGTLAHNRRSLRHEPNPLIGHLTAYRDRVSSVVSTLVLLGPSSVLAMDNSAYVPNHHLPPPSFFVFSQQPHAGLPEAFRMQRPFNPQVTEAKDLQSFTPTLSYGLHHMLHIPPPFLHPLDHRLPFGSFRPLGPSAFGPPSKCLKIETSSSFSNISSMFSSSSLSSAGGGVSGSNIGGMGPEVGPQSPQGSPNGGSPIIERERGQINEEEERETPGSENTERSTPEEGRPYRLGPVFGGRCAAEALGLGLGLAYRFALPPGLAAKCCLEQAKKKYPSDFSCCPVCGVSVRPQELEHHFAQELDRLFKISANSRNRMSRSNLIQGHNSQDHPGRGGGIIYGDGTPQGRWETYKRIRANRQARIRIKNRKRKAGDPCCPVCNDRSSGTPEELNQRVENTYGHQLNKQNNNCNATNVEEEEIDVEGDSETVEEYEWSGQRVRAGTMLVGGFSAASLATSSTIRSSTSNPQEDDEIDLIVDGDTTDFGSTQYSESDTITLQNERTFREHKEREAQREAVMSPNNPQTPEQSGRTSIEIKNQSGRSQSSIGMRSQNQNSIGIRNQSQSLMEIRNQNQMEIKNQSGQSQNTVKIKNEPGINNISSQNTNLNLCINSNLNLDLDLSKDSEGAKGLTRSQGPGGSIEREDRRVGGGDAGDGV</sequence>
<reference evidence="4 5" key="1">
    <citation type="submission" date="2025-04" db="UniProtKB">
        <authorList>
            <consortium name="RefSeq"/>
        </authorList>
    </citation>
    <scope>IDENTIFICATION</scope>
    <source>
        <tissue evidence="4 5">Whole body</tissue>
    </source>
</reference>
<dbReference type="Pfam" id="PF15926">
    <property type="entry name" value="RNF220"/>
    <property type="match status" value="1"/>
</dbReference>